<evidence type="ECO:0000313" key="3">
    <source>
        <dbReference type="EMBL" id="OJI96063.1"/>
    </source>
</evidence>
<dbReference type="SUPFAM" id="SSF47473">
    <property type="entry name" value="EF-hand"/>
    <property type="match status" value="1"/>
</dbReference>
<dbReference type="InterPro" id="IPR011992">
    <property type="entry name" value="EF-hand-dom_pair"/>
</dbReference>
<dbReference type="VEuPathDB" id="FungiDB:ASPVEDRAFT_35395"/>
<feature type="compositionally biased region" description="Polar residues" evidence="1">
    <location>
        <begin position="84"/>
        <end position="97"/>
    </location>
</feature>
<organism evidence="3 4">
    <name type="scientific">Aspergillus versicolor CBS 583.65</name>
    <dbReference type="NCBI Taxonomy" id="1036611"/>
    <lineage>
        <taxon>Eukaryota</taxon>
        <taxon>Fungi</taxon>
        <taxon>Dikarya</taxon>
        <taxon>Ascomycota</taxon>
        <taxon>Pezizomycotina</taxon>
        <taxon>Eurotiomycetes</taxon>
        <taxon>Eurotiomycetidae</taxon>
        <taxon>Eurotiales</taxon>
        <taxon>Aspergillaceae</taxon>
        <taxon>Aspergillus</taxon>
        <taxon>Aspergillus subgen. Nidulantes</taxon>
    </lineage>
</organism>
<dbReference type="Proteomes" id="UP000184073">
    <property type="component" value="Unassembled WGS sequence"/>
</dbReference>
<proteinExistence type="predicted"/>
<feature type="compositionally biased region" description="Polar residues" evidence="1">
    <location>
        <begin position="294"/>
        <end position="315"/>
    </location>
</feature>
<feature type="region of interest" description="Disordered" evidence="1">
    <location>
        <begin position="1"/>
        <end position="139"/>
    </location>
</feature>
<dbReference type="SMART" id="SM00027">
    <property type="entry name" value="EH"/>
    <property type="match status" value="1"/>
</dbReference>
<dbReference type="OrthoDB" id="10045710at2759"/>
<dbReference type="STRING" id="1036611.A0A1L9P3S9"/>
<name>A0A1L9P3S9_ASPVE</name>
<feature type="compositionally biased region" description="Basic residues" evidence="1">
    <location>
        <begin position="397"/>
        <end position="411"/>
    </location>
</feature>
<dbReference type="RefSeq" id="XP_040661826.1">
    <property type="nucleotide sequence ID" value="XM_040810988.1"/>
</dbReference>
<sequence length="547" mass="60191">MAKPGLTPSRDRRLPPRNNVNANTSPNRAALQGALLAFNHATPPKSQSPLNMAARPPISLLDSDPDPMPELPEPGTIKDKIALFSSNPATLEPNNRPKSAAGSVPDITRQKTPQLLAAEIAAGSSNGPNSKTTGVDAQRAQLQRIGAALPSPIPVRKPLANSRILDPYFDDPEEHSPPKRYVGQRSASPKPSTSSRPPITKPRPVPPPIPRKPSPAFSEPLSVDRRHENRNRFESPSGPIPLRSKASASTLPEEEQPPALPPRRAATVMTNYAYEPQVNLGRARSPAFPSSPSVMSLYSQSQNRSSTSMLDSLSDVTRDGTSDAVAASSLASNRALQTRRPSPPPPPPSRRRRSRSRSILGLQHQHKKDRSADQSPGGLRETLRTQPKPDDEDERNRRQHRNHLIRKHPHKHQEGDRKRWRSEITEKERKRYEGVWAANKGLLIPPNQVADKKAAENGIPPGMYPPGALEMVVNLVVQDIWSRSRLPDHVLERVWNLVDGQNIGLLTRAEFVVGMWLIDQQLRGHKLPAVVPDSVWASVTRVPGISL</sequence>
<gene>
    <name evidence="3" type="ORF">ASPVEDRAFT_35395</name>
</gene>
<feature type="domain" description="EH" evidence="2">
    <location>
        <begin position="483"/>
        <end position="542"/>
    </location>
</feature>
<keyword evidence="4" id="KW-1185">Reference proteome</keyword>
<feature type="compositionally biased region" description="Basic and acidic residues" evidence="1">
    <location>
        <begin position="222"/>
        <end position="233"/>
    </location>
</feature>
<dbReference type="PROSITE" id="PS50031">
    <property type="entry name" value="EH"/>
    <property type="match status" value="1"/>
</dbReference>
<feature type="region of interest" description="Disordered" evidence="1">
    <location>
        <begin position="278"/>
        <end position="422"/>
    </location>
</feature>
<evidence type="ECO:0000259" key="2">
    <source>
        <dbReference type="PROSITE" id="PS50031"/>
    </source>
</evidence>
<feature type="compositionally biased region" description="Polar residues" evidence="1">
    <location>
        <begin position="18"/>
        <end position="27"/>
    </location>
</feature>
<dbReference type="EMBL" id="KV878125">
    <property type="protein sequence ID" value="OJI96063.1"/>
    <property type="molecule type" value="Genomic_DNA"/>
</dbReference>
<feature type="region of interest" description="Disordered" evidence="1">
    <location>
        <begin position="164"/>
        <end position="265"/>
    </location>
</feature>
<protein>
    <recommendedName>
        <fullName evidence="2">EH domain-containing protein</fullName>
    </recommendedName>
</protein>
<feature type="compositionally biased region" description="Pro residues" evidence="1">
    <location>
        <begin position="199"/>
        <end position="213"/>
    </location>
</feature>
<dbReference type="InterPro" id="IPR000261">
    <property type="entry name" value="EH_dom"/>
</dbReference>
<dbReference type="GeneID" id="63726499"/>
<dbReference type="Pfam" id="PF12763">
    <property type="entry name" value="EH"/>
    <property type="match status" value="1"/>
</dbReference>
<feature type="compositionally biased region" description="Basic and acidic residues" evidence="1">
    <location>
        <begin position="412"/>
        <end position="422"/>
    </location>
</feature>
<feature type="compositionally biased region" description="Polar residues" evidence="1">
    <location>
        <begin position="185"/>
        <end position="194"/>
    </location>
</feature>
<dbReference type="Gene3D" id="1.10.238.10">
    <property type="entry name" value="EF-hand"/>
    <property type="match status" value="1"/>
</dbReference>
<evidence type="ECO:0000256" key="1">
    <source>
        <dbReference type="SAM" id="MobiDB-lite"/>
    </source>
</evidence>
<evidence type="ECO:0000313" key="4">
    <source>
        <dbReference type="Proteomes" id="UP000184073"/>
    </source>
</evidence>
<dbReference type="AlphaFoldDB" id="A0A1L9P3S9"/>
<accession>A0A1L9P3S9</accession>
<feature type="compositionally biased region" description="Low complexity" evidence="1">
    <location>
        <begin position="282"/>
        <end position="293"/>
    </location>
</feature>
<reference evidence="4" key="1">
    <citation type="journal article" date="2017" name="Genome Biol.">
        <title>Comparative genomics reveals high biological diversity and specific adaptations in the industrially and medically important fungal genus Aspergillus.</title>
        <authorList>
            <person name="de Vries R.P."/>
            <person name="Riley R."/>
            <person name="Wiebenga A."/>
            <person name="Aguilar-Osorio G."/>
            <person name="Amillis S."/>
            <person name="Uchima C.A."/>
            <person name="Anderluh G."/>
            <person name="Asadollahi M."/>
            <person name="Askin M."/>
            <person name="Barry K."/>
            <person name="Battaglia E."/>
            <person name="Bayram O."/>
            <person name="Benocci T."/>
            <person name="Braus-Stromeyer S.A."/>
            <person name="Caldana C."/>
            <person name="Canovas D."/>
            <person name="Cerqueira G.C."/>
            <person name="Chen F."/>
            <person name="Chen W."/>
            <person name="Choi C."/>
            <person name="Clum A."/>
            <person name="Dos Santos R.A."/>
            <person name="Damasio A.R."/>
            <person name="Diallinas G."/>
            <person name="Emri T."/>
            <person name="Fekete E."/>
            <person name="Flipphi M."/>
            <person name="Freyberg S."/>
            <person name="Gallo A."/>
            <person name="Gournas C."/>
            <person name="Habgood R."/>
            <person name="Hainaut M."/>
            <person name="Harispe M.L."/>
            <person name="Henrissat B."/>
            <person name="Hilden K.S."/>
            <person name="Hope R."/>
            <person name="Hossain A."/>
            <person name="Karabika E."/>
            <person name="Karaffa L."/>
            <person name="Karanyi Z."/>
            <person name="Krasevec N."/>
            <person name="Kuo A."/>
            <person name="Kusch H."/>
            <person name="LaButti K."/>
            <person name="Lagendijk E.L."/>
            <person name="Lapidus A."/>
            <person name="Levasseur A."/>
            <person name="Lindquist E."/>
            <person name="Lipzen A."/>
            <person name="Logrieco A.F."/>
            <person name="MacCabe A."/>
            <person name="Maekelae M.R."/>
            <person name="Malavazi I."/>
            <person name="Melin P."/>
            <person name="Meyer V."/>
            <person name="Mielnichuk N."/>
            <person name="Miskei M."/>
            <person name="Molnar A.P."/>
            <person name="Mule G."/>
            <person name="Ngan C.Y."/>
            <person name="Orejas M."/>
            <person name="Orosz E."/>
            <person name="Ouedraogo J.P."/>
            <person name="Overkamp K.M."/>
            <person name="Park H.-S."/>
            <person name="Perrone G."/>
            <person name="Piumi F."/>
            <person name="Punt P.J."/>
            <person name="Ram A.F."/>
            <person name="Ramon A."/>
            <person name="Rauscher S."/>
            <person name="Record E."/>
            <person name="Riano-Pachon D.M."/>
            <person name="Robert V."/>
            <person name="Roehrig J."/>
            <person name="Ruller R."/>
            <person name="Salamov A."/>
            <person name="Salih N.S."/>
            <person name="Samson R.A."/>
            <person name="Sandor E."/>
            <person name="Sanguinetti M."/>
            <person name="Schuetze T."/>
            <person name="Sepcic K."/>
            <person name="Shelest E."/>
            <person name="Sherlock G."/>
            <person name="Sophianopoulou V."/>
            <person name="Squina F.M."/>
            <person name="Sun H."/>
            <person name="Susca A."/>
            <person name="Todd R.B."/>
            <person name="Tsang A."/>
            <person name="Unkles S.E."/>
            <person name="van de Wiele N."/>
            <person name="van Rossen-Uffink D."/>
            <person name="Oliveira J.V."/>
            <person name="Vesth T.C."/>
            <person name="Visser J."/>
            <person name="Yu J.-H."/>
            <person name="Zhou M."/>
            <person name="Andersen M.R."/>
            <person name="Archer D.B."/>
            <person name="Baker S.E."/>
            <person name="Benoit I."/>
            <person name="Brakhage A.A."/>
            <person name="Braus G.H."/>
            <person name="Fischer R."/>
            <person name="Frisvad J.C."/>
            <person name="Goldman G.H."/>
            <person name="Houbraken J."/>
            <person name="Oakley B."/>
            <person name="Pocsi I."/>
            <person name="Scazzocchio C."/>
            <person name="Seiboth B."/>
            <person name="vanKuyk P.A."/>
            <person name="Wortman J."/>
            <person name="Dyer P.S."/>
            <person name="Grigoriev I.V."/>
        </authorList>
    </citation>
    <scope>NUCLEOTIDE SEQUENCE [LARGE SCALE GENOMIC DNA]</scope>
    <source>
        <strain evidence="4">CBS 583.65</strain>
    </source>
</reference>
<feature type="compositionally biased region" description="Polar residues" evidence="1">
    <location>
        <begin position="123"/>
        <end position="135"/>
    </location>
</feature>